<keyword evidence="1" id="KW-0812">Transmembrane</keyword>
<accession>A0A167GRJ4</accession>
<dbReference type="STRING" id="1763538.LPB68_07185"/>
<dbReference type="RefSeq" id="WP_068654057.1">
    <property type="nucleotide sequence ID" value="NZ_CP017770.1"/>
</dbReference>
<keyword evidence="1" id="KW-1133">Transmembrane helix</keyword>
<keyword evidence="1" id="KW-0472">Membrane</keyword>
<comment type="caution">
    <text evidence="2">The sequence shown here is derived from an EMBL/GenBank/DDBJ whole genome shotgun (WGS) entry which is preliminary data.</text>
</comment>
<organism evidence="2 3">
    <name type="scientific">Paenibacillus crassostreae</name>
    <dbReference type="NCBI Taxonomy" id="1763538"/>
    <lineage>
        <taxon>Bacteria</taxon>
        <taxon>Bacillati</taxon>
        <taxon>Bacillota</taxon>
        <taxon>Bacilli</taxon>
        <taxon>Bacillales</taxon>
        <taxon>Paenibacillaceae</taxon>
        <taxon>Paenibacillus</taxon>
    </lineage>
</organism>
<dbReference type="Proteomes" id="UP000077134">
    <property type="component" value="Unassembled WGS sequence"/>
</dbReference>
<gene>
    <name evidence="2" type="ORF">PNBC_00265</name>
</gene>
<protein>
    <submittedName>
        <fullName evidence="2">Uncharacterized protein</fullName>
    </submittedName>
</protein>
<dbReference type="OrthoDB" id="9793135at2"/>
<feature type="transmembrane region" description="Helical" evidence="1">
    <location>
        <begin position="7"/>
        <end position="27"/>
    </location>
</feature>
<dbReference type="EMBL" id="LSFN01000001">
    <property type="protein sequence ID" value="OAB77834.1"/>
    <property type="molecule type" value="Genomic_DNA"/>
</dbReference>
<dbReference type="AlphaFoldDB" id="A0A167GRJ4"/>
<reference evidence="2 3" key="1">
    <citation type="submission" date="2016-02" db="EMBL/GenBank/DDBJ databases">
        <title>Paenibacillus sp. LPB0068, isolated from Crassostrea gigas.</title>
        <authorList>
            <person name="Shin S.-K."/>
            <person name="Yi H."/>
        </authorList>
    </citation>
    <scope>NUCLEOTIDE SEQUENCE [LARGE SCALE GENOMIC DNA]</scope>
    <source>
        <strain evidence="2 3">LPB0068</strain>
    </source>
</reference>
<name>A0A167GRJ4_9BACL</name>
<proteinExistence type="predicted"/>
<evidence type="ECO:0000256" key="1">
    <source>
        <dbReference type="SAM" id="Phobius"/>
    </source>
</evidence>
<sequence>MNKRKVLYRILTCVVLLGIAASVLIYINRGVPAVDVAAYVQGESQLAPGSEMAILNDNTDGVSGMVLVAQNTALGLYINPETTEVAVLDKQQGQVWYSNPPERNDDELASAFEKEVLSSQVGVSFRDAIATLETYNNFSHSISKQQFTTESIANGIRITYTLGDMSLGIDVLPKYISKSRFQEKIVDSLDDASKRYVSARYYPTENNPEVMERLDEQISKQLVMNKMIAAFEKAGYTAEDLAFDNDENGISSGNASNKPNFVIPLEYHLEENSLVVSVPMSQIQESAAHQIKSIDMLNYFGSAGKEDEGYMFVPDGMGSLIYLNNGKVKDELYAQRVYGTDENDNSRSRGQVSEDARMPVYGLKSGDGAWFAVIEEGDAIASVNADISGKKNSFNHVYSSFEVRGEDELELYTGQTIQEIDLLSADLYQGDIRIRYSFLSGKDATYSGMAKLYQNLLTKNNILTPLQNEQDIPFYLDMLGSVDKQQSFLGVPYDDIISMTSFDQAGEIAAKLNTDGISNLKMRYMGWFNKGVDHQLPVKMKVDRVLGDKGDFMKLAKQMEDLGGNLYPDVAFQHVYDDASFTPSSDAARFITREQAELSPYNRSFNRMDIDLGSYYLLSPAKLPYYVDKFTGTFSSFDSMGLSLRDLGDLLNSDYRENRVVYRESAKNIVVEQIRKLEESYPDLMLAGGNAYAWGYGDQLINIPTSSSGFNITDEAVPFYQMVIHGYLDYAGSPMNLDDNQDMKQQLLSAIELGASPHFLWTYEPSSKLKYTRFDTYYSSYYLDWYDQAVSMYEEANTALSSVRTKRMTEHIRHQPGVVEVRYEEGTSVYVNYSDESVTLNGVTVDAQDYVVDGDQE</sequence>
<keyword evidence="3" id="KW-1185">Reference proteome</keyword>
<evidence type="ECO:0000313" key="2">
    <source>
        <dbReference type="EMBL" id="OAB77834.1"/>
    </source>
</evidence>
<dbReference type="InterPro" id="IPR043751">
    <property type="entry name" value="DUF5696"/>
</dbReference>
<evidence type="ECO:0000313" key="3">
    <source>
        <dbReference type="Proteomes" id="UP000077134"/>
    </source>
</evidence>
<dbReference type="KEGG" id="pcx:LPB68_07185"/>
<dbReference type="Pfam" id="PF18952">
    <property type="entry name" value="DUF5696"/>
    <property type="match status" value="1"/>
</dbReference>